<dbReference type="SUPFAM" id="SSF54631">
    <property type="entry name" value="CBS-domain pair"/>
    <property type="match status" value="1"/>
</dbReference>
<feature type="domain" description="CBS" evidence="10">
    <location>
        <begin position="204"/>
        <end position="260"/>
    </location>
</feature>
<dbReference type="InterPro" id="IPR006669">
    <property type="entry name" value="MgtE_transporter"/>
</dbReference>
<gene>
    <name evidence="11" type="primary">mgtE</name>
    <name evidence="11" type="ORF">EVB00_03290</name>
</gene>
<reference evidence="11 12" key="1">
    <citation type="submission" date="2019-02" db="EMBL/GenBank/DDBJ databases">
        <title>Prokaryotic population dynamics and viral predation in marine succession experiment using metagenomics: the confinement effect.</title>
        <authorList>
            <person name="Haro-Moreno J.M."/>
            <person name="Rodriguez-Valera F."/>
            <person name="Lopez-Perez M."/>
        </authorList>
    </citation>
    <scope>NUCLEOTIDE SEQUENCE [LARGE SCALE GENOMIC DNA]</scope>
    <source>
        <strain evidence="11">MED-G167</strain>
    </source>
</reference>
<feature type="transmembrane region" description="Helical" evidence="9">
    <location>
        <begin position="423"/>
        <end position="446"/>
    </location>
</feature>
<evidence type="ECO:0000313" key="11">
    <source>
        <dbReference type="EMBL" id="RZO16174.1"/>
    </source>
</evidence>
<dbReference type="InterPro" id="IPR006667">
    <property type="entry name" value="SLC41_membr_dom"/>
</dbReference>
<protein>
    <recommendedName>
        <fullName evidence="9">Magnesium transporter MgtE</fullName>
    </recommendedName>
</protein>
<keyword evidence="9" id="KW-1003">Cell membrane</keyword>
<comment type="similarity">
    <text evidence="2 9">Belongs to the SLC41A transporter family.</text>
</comment>
<dbReference type="SUPFAM" id="SSF158791">
    <property type="entry name" value="MgtE N-terminal domain-like"/>
    <property type="match status" value="1"/>
</dbReference>
<dbReference type="PROSITE" id="PS51371">
    <property type="entry name" value="CBS"/>
    <property type="match status" value="1"/>
</dbReference>
<feature type="transmembrane region" description="Helical" evidence="9">
    <location>
        <begin position="284"/>
        <end position="305"/>
    </location>
</feature>
<dbReference type="SUPFAM" id="SSF161093">
    <property type="entry name" value="MgtE membrane domain-like"/>
    <property type="match status" value="1"/>
</dbReference>
<keyword evidence="3 9" id="KW-0813">Transport</keyword>
<accession>A0A520M4L6</accession>
<evidence type="ECO:0000256" key="1">
    <source>
        <dbReference type="ARBA" id="ARBA00004141"/>
    </source>
</evidence>
<evidence type="ECO:0000256" key="6">
    <source>
        <dbReference type="ARBA" id="ARBA00022989"/>
    </source>
</evidence>
<evidence type="ECO:0000256" key="3">
    <source>
        <dbReference type="ARBA" id="ARBA00022448"/>
    </source>
</evidence>
<dbReference type="PANTHER" id="PTHR43773">
    <property type="entry name" value="MAGNESIUM TRANSPORTER MGTE"/>
    <property type="match status" value="1"/>
</dbReference>
<evidence type="ECO:0000259" key="10">
    <source>
        <dbReference type="PROSITE" id="PS51371"/>
    </source>
</evidence>
<dbReference type="GO" id="GO:0046872">
    <property type="term" value="F:metal ion binding"/>
    <property type="evidence" value="ECO:0007669"/>
    <property type="project" value="UniProtKB-KW"/>
</dbReference>
<dbReference type="InterPro" id="IPR036739">
    <property type="entry name" value="SLC41_membr_dom_sf"/>
</dbReference>
<dbReference type="GO" id="GO:0015095">
    <property type="term" value="F:magnesium ion transmembrane transporter activity"/>
    <property type="evidence" value="ECO:0007669"/>
    <property type="project" value="UniProtKB-UniRule"/>
</dbReference>
<evidence type="ECO:0000313" key="12">
    <source>
        <dbReference type="Proteomes" id="UP000318359"/>
    </source>
</evidence>
<comment type="caution">
    <text evidence="11">The sequence shown here is derived from an EMBL/GenBank/DDBJ whole genome shotgun (WGS) entry which is preliminary data.</text>
</comment>
<evidence type="ECO:0000256" key="2">
    <source>
        <dbReference type="ARBA" id="ARBA00009749"/>
    </source>
</evidence>
<dbReference type="Pfam" id="PF01769">
    <property type="entry name" value="MgtE"/>
    <property type="match status" value="1"/>
</dbReference>
<dbReference type="CDD" id="cd04606">
    <property type="entry name" value="CBS_pair_Mg_transporter"/>
    <property type="match status" value="1"/>
</dbReference>
<dbReference type="InterPro" id="IPR000644">
    <property type="entry name" value="CBS_dom"/>
</dbReference>
<dbReference type="PANTHER" id="PTHR43773:SF1">
    <property type="entry name" value="MAGNESIUM TRANSPORTER MGTE"/>
    <property type="match status" value="1"/>
</dbReference>
<feature type="transmembrane region" description="Helical" evidence="9">
    <location>
        <begin position="311"/>
        <end position="337"/>
    </location>
</feature>
<keyword evidence="4 9" id="KW-0812">Transmembrane</keyword>
<dbReference type="Pfam" id="PF03448">
    <property type="entry name" value="MgtE_N"/>
    <property type="match status" value="1"/>
</dbReference>
<dbReference type="AlphaFoldDB" id="A0A520M4L6"/>
<dbReference type="Gene3D" id="1.25.60.10">
    <property type="entry name" value="MgtE N-terminal domain-like"/>
    <property type="match status" value="1"/>
</dbReference>
<dbReference type="EMBL" id="SHBM01000055">
    <property type="protein sequence ID" value="RZO16174.1"/>
    <property type="molecule type" value="Genomic_DNA"/>
</dbReference>
<evidence type="ECO:0000256" key="9">
    <source>
        <dbReference type="RuleBase" id="RU362011"/>
    </source>
</evidence>
<name>A0A520M4L6_9GAMM</name>
<dbReference type="Proteomes" id="UP000318359">
    <property type="component" value="Unassembled WGS sequence"/>
</dbReference>
<dbReference type="Pfam" id="PF00571">
    <property type="entry name" value="CBS"/>
    <property type="match status" value="1"/>
</dbReference>
<dbReference type="NCBIfam" id="TIGR00400">
    <property type="entry name" value="mgtE"/>
    <property type="match status" value="1"/>
</dbReference>
<comment type="subcellular location">
    <subcellularLocation>
        <location evidence="9">Cell membrane</location>
        <topology evidence="9">Multi-pass membrane protein</topology>
    </subcellularLocation>
    <subcellularLocation>
        <location evidence="1">Membrane</location>
        <topology evidence="1">Multi-pass membrane protein</topology>
    </subcellularLocation>
</comment>
<keyword evidence="9" id="KW-0479">Metal-binding</keyword>
<dbReference type="InterPro" id="IPR038076">
    <property type="entry name" value="MgtE_N_sf"/>
</dbReference>
<dbReference type="GO" id="GO:0005886">
    <property type="term" value="C:plasma membrane"/>
    <property type="evidence" value="ECO:0007669"/>
    <property type="project" value="UniProtKB-SubCell"/>
</dbReference>
<evidence type="ECO:0000256" key="8">
    <source>
        <dbReference type="PROSITE-ProRule" id="PRU00703"/>
    </source>
</evidence>
<dbReference type="InterPro" id="IPR046342">
    <property type="entry name" value="CBS_dom_sf"/>
</dbReference>
<evidence type="ECO:0000256" key="7">
    <source>
        <dbReference type="ARBA" id="ARBA00023136"/>
    </source>
</evidence>
<comment type="function">
    <text evidence="9">Acts as a magnesium transporter.</text>
</comment>
<keyword evidence="8" id="KW-0129">CBS domain</keyword>
<dbReference type="InterPro" id="IPR006668">
    <property type="entry name" value="Mg_transptr_MgtE_intracell_dom"/>
</dbReference>
<dbReference type="Gene3D" id="1.10.357.20">
    <property type="entry name" value="SLC41 divalent cation transporters, integral membrane domain"/>
    <property type="match status" value="1"/>
</dbReference>
<sequence length="447" mass="49385">MNQESYKKDTLEILLDESANLSINQIKRLLNKMNSAELAHSLESSPPKQRKLLWSLIDDKDEGDVLADLGDEIQQELLLDISNEELSEIVSDLELDEIVDILQQLPENRMKMILGKMSSRDRTRIELALIYPEDSAGGLLNTDVISVRPNHSIEVVMNYLRAQDELPKNTDKIFVVSAEDLYLGELSITKLLTSDINLTVKEVMDTDITPINDNQDDKEVSTLFERNDLISSAVVDKNKKLLGRITIDDVVDVIKEDADQNLLGMAGIAEDTFQPPARAARSRVFWLSMNLLTAFLAAMTINIFEDVLKEVFFLAVLMPIVASMGGVAATQTLTIVLRGLTLEQINSSNLSYLFKRELAVAILNGIVLANLIGLITFAWFGDITLALLISAALIINLIISGIAGIFVPIILRRFKQDPAIAGSVVVTTVTDVVGFISFLGLGTIFLL</sequence>
<dbReference type="SMART" id="SM00924">
    <property type="entry name" value="MgtE_N"/>
    <property type="match status" value="1"/>
</dbReference>
<comment type="subunit">
    <text evidence="9">Homodimer.</text>
</comment>
<keyword evidence="5 9" id="KW-0460">Magnesium</keyword>
<organism evidence="11 12">
    <name type="scientific">SAR86 cluster bacterium</name>
    <dbReference type="NCBI Taxonomy" id="2030880"/>
    <lineage>
        <taxon>Bacteria</taxon>
        <taxon>Pseudomonadati</taxon>
        <taxon>Pseudomonadota</taxon>
        <taxon>Gammaproteobacteria</taxon>
        <taxon>SAR86 cluster</taxon>
    </lineage>
</organism>
<feature type="transmembrane region" description="Helical" evidence="9">
    <location>
        <begin position="358"/>
        <end position="380"/>
    </location>
</feature>
<keyword evidence="7 9" id="KW-0472">Membrane</keyword>
<evidence type="ECO:0000256" key="4">
    <source>
        <dbReference type="ARBA" id="ARBA00022692"/>
    </source>
</evidence>
<proteinExistence type="inferred from homology"/>
<dbReference type="Gene3D" id="3.10.580.10">
    <property type="entry name" value="CBS-domain"/>
    <property type="match status" value="1"/>
</dbReference>
<evidence type="ECO:0000256" key="5">
    <source>
        <dbReference type="ARBA" id="ARBA00022842"/>
    </source>
</evidence>
<feature type="transmembrane region" description="Helical" evidence="9">
    <location>
        <begin position="386"/>
        <end position="411"/>
    </location>
</feature>
<keyword evidence="6 9" id="KW-1133">Transmembrane helix</keyword>